<name>C3XS88_BRAFL</name>
<evidence type="ECO:0000259" key="14">
    <source>
        <dbReference type="SMART" id="SM00225"/>
    </source>
</evidence>
<keyword evidence="7" id="KW-0630">Potassium</keyword>
<feature type="transmembrane region" description="Helical" evidence="13">
    <location>
        <begin position="387"/>
        <end position="409"/>
    </location>
</feature>
<sequence length="511" mass="57815">MEISAACTGDEDTAEHPEPSRTPNVRVLVHTNKTEALKACGKETMGTLKTCAKPQSNNQTNKLSKRDRILTCRVSVGIRVEDGNNAEPRENHVIRMNVSGMHFSTRESVLCRYPDTLLGDIRRRKKFYCKDLDEYFFDRHRPSFEGILIYYQTGVLKRPEDVPLDVFVMELHFFDMGENVITQLLIKEGYFVPKKEKLPQTRIKRVIWDLFERPGTSTWAKVITTVSSLFILLSVTTSCVETLPQFHKSHHSHQSNSDTQVNATEGLANVTSGNIISRQDVASQNPFLCIETVCVIWFVAELGLRFYACPSKAEFSRNALNVIDFVAILPYFVTVVLILTETSEEQAALSLGALRILRLVRVLRILQLTRHVKAIRLLWITVYDSRYALLTLLLVMAIGIVTSATGLYITEQRHPDAAFPSVPHSFWKSVITMTTVGYGETDVISLGGKIVAVVCAVYGILIMAILIPTFVDRFGALYMSEIVNPYGEVLELTQKEKLPKRRKLRRRETLV</sequence>
<evidence type="ECO:0000256" key="5">
    <source>
        <dbReference type="ARBA" id="ARBA00022826"/>
    </source>
</evidence>
<dbReference type="InParanoid" id="C3XS88"/>
<dbReference type="SMART" id="SM00225">
    <property type="entry name" value="BTB"/>
    <property type="match status" value="1"/>
</dbReference>
<evidence type="ECO:0000256" key="11">
    <source>
        <dbReference type="ARBA" id="ARBA00023303"/>
    </source>
</evidence>
<dbReference type="SUPFAM" id="SSF54695">
    <property type="entry name" value="POZ domain"/>
    <property type="match status" value="1"/>
</dbReference>
<dbReference type="InterPro" id="IPR011333">
    <property type="entry name" value="SKP1/BTB/POZ_sf"/>
</dbReference>
<keyword evidence="11" id="KW-0407">Ion channel</keyword>
<dbReference type="EMBL" id="GG666457">
    <property type="protein sequence ID" value="EEN69103.1"/>
    <property type="molecule type" value="Genomic_DNA"/>
</dbReference>
<dbReference type="Gene3D" id="1.10.287.70">
    <property type="match status" value="1"/>
</dbReference>
<organism>
    <name type="scientific">Branchiostoma floridae</name>
    <name type="common">Florida lancelet</name>
    <name type="synonym">Amphioxus</name>
    <dbReference type="NCBI Taxonomy" id="7739"/>
    <lineage>
        <taxon>Eukaryota</taxon>
        <taxon>Metazoa</taxon>
        <taxon>Chordata</taxon>
        <taxon>Cephalochordata</taxon>
        <taxon>Leptocardii</taxon>
        <taxon>Amphioxiformes</taxon>
        <taxon>Branchiostomatidae</taxon>
        <taxon>Branchiostoma</taxon>
    </lineage>
</organism>
<dbReference type="InterPro" id="IPR000210">
    <property type="entry name" value="BTB/POZ_dom"/>
</dbReference>
<keyword evidence="6" id="KW-0851">Voltage-gated channel</keyword>
<dbReference type="GO" id="GO:0008076">
    <property type="term" value="C:voltage-gated potassium channel complex"/>
    <property type="evidence" value="ECO:0007669"/>
    <property type="project" value="InterPro"/>
</dbReference>
<feature type="region of interest" description="Disordered" evidence="12">
    <location>
        <begin position="1"/>
        <end position="22"/>
    </location>
</feature>
<dbReference type="SUPFAM" id="SSF81324">
    <property type="entry name" value="Voltage-gated potassium channels"/>
    <property type="match status" value="1"/>
</dbReference>
<reference evidence="15" key="1">
    <citation type="journal article" date="2008" name="Nature">
        <title>The amphioxus genome and the evolution of the chordate karyotype.</title>
        <authorList>
            <consortium name="US DOE Joint Genome Institute (JGI-PGF)"/>
            <person name="Putnam N.H."/>
            <person name="Butts T."/>
            <person name="Ferrier D.E.K."/>
            <person name="Furlong R.F."/>
            <person name="Hellsten U."/>
            <person name="Kawashima T."/>
            <person name="Robinson-Rechavi M."/>
            <person name="Shoguchi E."/>
            <person name="Terry A."/>
            <person name="Yu J.-K."/>
            <person name="Benito-Gutierrez E.L."/>
            <person name="Dubchak I."/>
            <person name="Garcia-Fernandez J."/>
            <person name="Gibson-Brown J.J."/>
            <person name="Grigoriev I.V."/>
            <person name="Horton A.C."/>
            <person name="de Jong P.J."/>
            <person name="Jurka J."/>
            <person name="Kapitonov V.V."/>
            <person name="Kohara Y."/>
            <person name="Kuroki Y."/>
            <person name="Lindquist E."/>
            <person name="Lucas S."/>
            <person name="Osoegawa K."/>
            <person name="Pennacchio L.A."/>
            <person name="Salamov A.A."/>
            <person name="Satou Y."/>
            <person name="Sauka-Spengler T."/>
            <person name="Schmutz J."/>
            <person name="Shin-I T."/>
            <person name="Toyoda A."/>
            <person name="Bronner-Fraser M."/>
            <person name="Fujiyama A."/>
            <person name="Holland L.Z."/>
            <person name="Holland P.W.H."/>
            <person name="Satoh N."/>
            <person name="Rokhsar D.S."/>
        </authorList>
    </citation>
    <scope>NUCLEOTIDE SEQUENCE [LARGE SCALE GENOMIC DNA]</scope>
    <source>
        <strain evidence="15">S238N-H82</strain>
        <tissue evidence="15">Testes</tissue>
    </source>
</reference>
<keyword evidence="9" id="KW-0406">Ion transport</keyword>
<keyword evidence="5" id="KW-0631">Potassium channel</keyword>
<feature type="transmembrane region" description="Helical" evidence="13">
    <location>
        <begin position="319"/>
        <end position="340"/>
    </location>
</feature>
<dbReference type="FunFam" id="1.10.287.70:FF:000028">
    <property type="entry name" value="potassium voltage-gated channel subfamily D member 3"/>
    <property type="match status" value="1"/>
</dbReference>
<feature type="transmembrane region" description="Helical" evidence="13">
    <location>
        <begin position="450"/>
        <end position="471"/>
    </location>
</feature>
<keyword evidence="2" id="KW-0813">Transport</keyword>
<dbReference type="InterPro" id="IPR003972">
    <property type="entry name" value="K_chnl_volt-dep_Kv1"/>
</dbReference>
<dbReference type="PRINTS" id="PR00169">
    <property type="entry name" value="KCHANNEL"/>
</dbReference>
<dbReference type="InterPro" id="IPR028325">
    <property type="entry name" value="VG_K_chnl"/>
</dbReference>
<evidence type="ECO:0000256" key="2">
    <source>
        <dbReference type="ARBA" id="ARBA00022448"/>
    </source>
</evidence>
<protein>
    <recommendedName>
        <fullName evidence="14">BTB domain-containing protein</fullName>
    </recommendedName>
</protein>
<feature type="domain" description="BTB" evidence="14">
    <location>
        <begin position="92"/>
        <end position="196"/>
    </location>
</feature>
<dbReference type="Pfam" id="PF00520">
    <property type="entry name" value="Ion_trans"/>
    <property type="match status" value="1"/>
</dbReference>
<evidence type="ECO:0000256" key="12">
    <source>
        <dbReference type="SAM" id="MobiDB-lite"/>
    </source>
</evidence>
<evidence type="ECO:0000256" key="10">
    <source>
        <dbReference type="ARBA" id="ARBA00023136"/>
    </source>
</evidence>
<dbReference type="Gene3D" id="1.20.120.350">
    <property type="entry name" value="Voltage-gated potassium channels. Chain C"/>
    <property type="match status" value="1"/>
</dbReference>
<dbReference type="PRINTS" id="PR01496">
    <property type="entry name" value="SHAKERCHANEL"/>
</dbReference>
<evidence type="ECO:0000256" key="9">
    <source>
        <dbReference type="ARBA" id="ARBA00023065"/>
    </source>
</evidence>
<evidence type="ECO:0000313" key="15">
    <source>
        <dbReference type="EMBL" id="EEN69103.1"/>
    </source>
</evidence>
<evidence type="ECO:0000256" key="1">
    <source>
        <dbReference type="ARBA" id="ARBA00004141"/>
    </source>
</evidence>
<dbReference type="STRING" id="7739.C3XS88"/>
<dbReference type="GO" id="GO:0051260">
    <property type="term" value="P:protein homooligomerization"/>
    <property type="evidence" value="ECO:0007669"/>
    <property type="project" value="InterPro"/>
</dbReference>
<dbReference type="PRINTS" id="PR01491">
    <property type="entry name" value="KVCHANNEL"/>
</dbReference>
<keyword evidence="10 13" id="KW-0472">Membrane</keyword>
<dbReference type="AlphaFoldDB" id="C3XS88"/>
<evidence type="ECO:0000256" key="4">
    <source>
        <dbReference type="ARBA" id="ARBA00022692"/>
    </source>
</evidence>
<dbReference type="GO" id="GO:0005249">
    <property type="term" value="F:voltage-gated potassium channel activity"/>
    <property type="evidence" value="ECO:0007669"/>
    <property type="project" value="InterPro"/>
</dbReference>
<dbReference type="Pfam" id="PF02214">
    <property type="entry name" value="BTB_2"/>
    <property type="match status" value="1"/>
</dbReference>
<evidence type="ECO:0000256" key="8">
    <source>
        <dbReference type="ARBA" id="ARBA00022989"/>
    </source>
</evidence>
<evidence type="ECO:0000256" key="3">
    <source>
        <dbReference type="ARBA" id="ARBA00022538"/>
    </source>
</evidence>
<evidence type="ECO:0000256" key="13">
    <source>
        <dbReference type="SAM" id="Phobius"/>
    </source>
</evidence>
<accession>C3XS88</accession>
<dbReference type="InterPro" id="IPR003131">
    <property type="entry name" value="T1-type_BTB"/>
</dbReference>
<evidence type="ECO:0000256" key="7">
    <source>
        <dbReference type="ARBA" id="ARBA00022958"/>
    </source>
</evidence>
<feature type="transmembrane region" description="Helical" evidence="13">
    <location>
        <begin position="285"/>
        <end position="307"/>
    </location>
</feature>
<dbReference type="InterPro" id="IPR005821">
    <property type="entry name" value="Ion_trans_dom"/>
</dbReference>
<dbReference type="PANTHER" id="PTHR11537:SF113">
    <property type="entry name" value="POTASSIUM VOLTAGE-GATED CHANNEL PROTEIN SHAKER"/>
    <property type="match status" value="1"/>
</dbReference>
<keyword evidence="8 13" id="KW-1133">Transmembrane helix</keyword>
<dbReference type="InterPro" id="IPR027359">
    <property type="entry name" value="Volt_channel_dom_sf"/>
</dbReference>
<keyword evidence="4 13" id="KW-0812">Transmembrane</keyword>
<dbReference type="Gene3D" id="3.30.710.10">
    <property type="entry name" value="Potassium Channel Kv1.1, Chain A"/>
    <property type="match status" value="1"/>
</dbReference>
<evidence type="ECO:0000256" key="6">
    <source>
        <dbReference type="ARBA" id="ARBA00022882"/>
    </source>
</evidence>
<dbReference type="FunFam" id="3.30.710.10:FF:000257">
    <property type="entry name" value="Uncharacterized protein"/>
    <property type="match status" value="1"/>
</dbReference>
<gene>
    <name evidence="15" type="ORF">BRAFLDRAFT_89976</name>
</gene>
<comment type="subcellular location">
    <subcellularLocation>
        <location evidence="1">Membrane</location>
        <topology evidence="1">Multi-pass membrane protein</topology>
    </subcellularLocation>
</comment>
<dbReference type="InterPro" id="IPR003968">
    <property type="entry name" value="K_chnl_volt-dep_Kv"/>
</dbReference>
<keyword evidence="3" id="KW-0633">Potassium transport</keyword>
<proteinExistence type="predicted"/>
<dbReference type="eggNOG" id="KOG1545">
    <property type="taxonomic scope" value="Eukaryota"/>
</dbReference>
<dbReference type="PANTHER" id="PTHR11537">
    <property type="entry name" value="VOLTAGE-GATED POTASSIUM CHANNEL"/>
    <property type="match status" value="1"/>
</dbReference>
<dbReference type="FunFam" id="1.20.120.350:FF:000071">
    <property type="entry name" value="Potassium voltage-gated channel protein shk-1"/>
    <property type="match status" value="1"/>
</dbReference>